<evidence type="ECO:0000256" key="5">
    <source>
        <dbReference type="SAM" id="MobiDB-lite"/>
    </source>
</evidence>
<organism evidence="7 8">
    <name type="scientific">Bosea massiliensis</name>
    <dbReference type="NCBI Taxonomy" id="151419"/>
    <lineage>
        <taxon>Bacteria</taxon>
        <taxon>Pseudomonadati</taxon>
        <taxon>Pseudomonadota</taxon>
        <taxon>Alphaproteobacteria</taxon>
        <taxon>Hyphomicrobiales</taxon>
        <taxon>Boseaceae</taxon>
        <taxon>Bosea</taxon>
    </lineage>
</organism>
<feature type="compositionally biased region" description="Low complexity" evidence="5">
    <location>
        <begin position="280"/>
        <end position="292"/>
    </location>
</feature>
<evidence type="ECO:0000259" key="6">
    <source>
        <dbReference type="PROSITE" id="PS51007"/>
    </source>
</evidence>
<evidence type="ECO:0000256" key="1">
    <source>
        <dbReference type="ARBA" id="ARBA00022617"/>
    </source>
</evidence>
<feature type="compositionally biased region" description="Low complexity" evidence="5">
    <location>
        <begin position="1"/>
        <end position="16"/>
    </location>
</feature>
<feature type="compositionally biased region" description="Polar residues" evidence="5">
    <location>
        <begin position="301"/>
        <end position="313"/>
    </location>
</feature>
<dbReference type="Pfam" id="PF00034">
    <property type="entry name" value="Cytochrom_C"/>
    <property type="match status" value="1"/>
</dbReference>
<reference evidence="8" key="1">
    <citation type="journal article" date="2019" name="Int. J. Syst. Evol. Microbiol.">
        <title>The Global Catalogue of Microorganisms (GCM) 10K type strain sequencing project: providing services to taxonomists for standard genome sequencing and annotation.</title>
        <authorList>
            <consortium name="The Broad Institute Genomics Platform"/>
            <consortium name="The Broad Institute Genome Sequencing Center for Infectious Disease"/>
            <person name="Wu L."/>
            <person name="Ma J."/>
        </authorList>
    </citation>
    <scope>NUCLEOTIDE SEQUENCE [LARGE SCALE GENOMIC DNA]</scope>
    <source>
        <strain evidence="8">CCUG 43117</strain>
    </source>
</reference>
<dbReference type="InterPro" id="IPR009056">
    <property type="entry name" value="Cyt_c-like_dom"/>
</dbReference>
<feature type="domain" description="Cytochrome c" evidence="6">
    <location>
        <begin position="12"/>
        <end position="133"/>
    </location>
</feature>
<gene>
    <name evidence="7" type="ORF">ACFPN9_25475</name>
</gene>
<feature type="region of interest" description="Disordered" evidence="5">
    <location>
        <begin position="280"/>
        <end position="313"/>
    </location>
</feature>
<dbReference type="Gene3D" id="1.10.760.10">
    <property type="entry name" value="Cytochrome c-like domain"/>
    <property type="match status" value="1"/>
</dbReference>
<evidence type="ECO:0000256" key="4">
    <source>
        <dbReference type="PROSITE-ProRule" id="PRU00433"/>
    </source>
</evidence>
<feature type="region of interest" description="Disordered" evidence="5">
    <location>
        <begin position="1"/>
        <end position="24"/>
    </location>
</feature>
<keyword evidence="1 4" id="KW-0349">Heme</keyword>
<evidence type="ECO:0000313" key="7">
    <source>
        <dbReference type="EMBL" id="MFC5508593.1"/>
    </source>
</evidence>
<name>A0ABW0P899_9HYPH</name>
<dbReference type="Proteomes" id="UP001596060">
    <property type="component" value="Unassembled WGS sequence"/>
</dbReference>
<dbReference type="EMBL" id="JBHSLU010000103">
    <property type="protein sequence ID" value="MFC5508593.1"/>
    <property type="molecule type" value="Genomic_DNA"/>
</dbReference>
<comment type="caution">
    <text evidence="7">The sequence shown here is derived from an EMBL/GenBank/DDBJ whole genome shotgun (WGS) entry which is preliminary data.</text>
</comment>
<dbReference type="SUPFAM" id="SSF46626">
    <property type="entry name" value="Cytochrome c"/>
    <property type="match status" value="1"/>
</dbReference>
<dbReference type="InterPro" id="IPR036909">
    <property type="entry name" value="Cyt_c-like_dom_sf"/>
</dbReference>
<keyword evidence="8" id="KW-1185">Reference proteome</keyword>
<keyword evidence="2 4" id="KW-0479">Metal-binding</keyword>
<keyword evidence="3 4" id="KW-0408">Iron</keyword>
<accession>A0ABW0P899</accession>
<evidence type="ECO:0000256" key="3">
    <source>
        <dbReference type="ARBA" id="ARBA00023004"/>
    </source>
</evidence>
<dbReference type="PROSITE" id="PS51007">
    <property type="entry name" value="CYTC"/>
    <property type="match status" value="1"/>
</dbReference>
<protein>
    <submittedName>
        <fullName evidence="7">C-type cytochrome</fullName>
    </submittedName>
</protein>
<proteinExistence type="predicted"/>
<evidence type="ECO:0000256" key="2">
    <source>
        <dbReference type="ARBA" id="ARBA00022723"/>
    </source>
</evidence>
<evidence type="ECO:0000313" key="8">
    <source>
        <dbReference type="Proteomes" id="UP001596060"/>
    </source>
</evidence>
<sequence length="424" mass="45463">MPAWSQQPSQPISSDSGRALFLGHTTDEPPAPLAVLRGSGSGLSVPAERFACANCHGRDGHGDAEGTVRAPSVRWQDLTRASTLRLAYDADGLRRAILEGIDPSGRTLDRLMPGYALTEPQMQSLIAYLGGIDEEQRIGVEPAAIRLGILAQSASDNFPDAMTEALRHTAPALIFGRRIELVPLDGRVDASTRDRLRNARIVATLALPHSSQELWPELARLGIPNLFPRTLLRGDEPKADTIGLLATLDEIGRASLDRAAACANGPLTIIVSDRDQPSQRLAAAARSRAATRPELPPPVMQSISSATRNPTPSTRAGPCALVFADPQEILALTSISPPRRYVGLIDQFALAQQKAVAARHELTLADPRSIQGRDVDTAGFAELVAQSIVRALQSSGRLVTRSSFMAALRRNVPSPNQPTVAWRS</sequence>